<reference evidence="2 3" key="2">
    <citation type="journal article" date="2022" name="Mol. Biol. Evol.">
        <title>Comparative Genomics Reveals Insights into the Divergent Evolution of Astigmatic Mites and Household Pest Adaptations.</title>
        <authorList>
            <person name="Xiong Q."/>
            <person name="Wan A.T."/>
            <person name="Liu X."/>
            <person name="Fung C.S."/>
            <person name="Xiao X."/>
            <person name="Malainual N."/>
            <person name="Hou J."/>
            <person name="Wang L."/>
            <person name="Wang M."/>
            <person name="Yang K.Y."/>
            <person name="Cui Y."/>
            <person name="Leung E.L."/>
            <person name="Nong W."/>
            <person name="Shin S.K."/>
            <person name="Au S.W."/>
            <person name="Jeong K.Y."/>
            <person name="Chew F.T."/>
            <person name="Hui J.H."/>
            <person name="Leung T.F."/>
            <person name="Tungtrongchitr A."/>
            <person name="Zhong N."/>
            <person name="Liu Z."/>
            <person name="Tsui S.K."/>
        </authorList>
    </citation>
    <scope>NUCLEOTIDE SEQUENCE [LARGE SCALE GENOMIC DNA]</scope>
    <source>
        <strain evidence="2">Derp</strain>
    </source>
</reference>
<dbReference type="Proteomes" id="UP000887458">
    <property type="component" value="Unassembled WGS sequence"/>
</dbReference>
<evidence type="ECO:0000256" key="1">
    <source>
        <dbReference type="SAM" id="Phobius"/>
    </source>
</evidence>
<keyword evidence="1" id="KW-0472">Membrane</keyword>
<evidence type="ECO:0000313" key="2">
    <source>
        <dbReference type="EMBL" id="KAH9416577.1"/>
    </source>
</evidence>
<feature type="transmembrane region" description="Helical" evidence="1">
    <location>
        <begin position="105"/>
        <end position="123"/>
    </location>
</feature>
<keyword evidence="3" id="KW-1185">Reference proteome</keyword>
<accession>A0ABQ8J233</accession>
<feature type="transmembrane region" description="Helical" evidence="1">
    <location>
        <begin position="143"/>
        <end position="164"/>
    </location>
</feature>
<reference evidence="2 3" key="1">
    <citation type="journal article" date="2018" name="J. Allergy Clin. Immunol.">
        <title>High-quality assembly of Dermatophagoides pteronyssinus genome and transcriptome reveals a wide range of novel allergens.</title>
        <authorList>
            <person name="Liu X.Y."/>
            <person name="Yang K.Y."/>
            <person name="Wang M.Q."/>
            <person name="Kwok J.S."/>
            <person name="Zeng X."/>
            <person name="Yang Z."/>
            <person name="Xiao X.J."/>
            <person name="Lau C.P."/>
            <person name="Li Y."/>
            <person name="Huang Z.M."/>
            <person name="Ba J.G."/>
            <person name="Yim A.K."/>
            <person name="Ouyang C.Y."/>
            <person name="Ngai S.M."/>
            <person name="Chan T.F."/>
            <person name="Leung E.L."/>
            <person name="Liu L."/>
            <person name="Liu Z.G."/>
            <person name="Tsui S.K."/>
        </authorList>
    </citation>
    <scope>NUCLEOTIDE SEQUENCE [LARGE SCALE GENOMIC DNA]</scope>
    <source>
        <strain evidence="2">Derp</strain>
    </source>
</reference>
<comment type="caution">
    <text evidence="2">The sequence shown here is derived from an EMBL/GenBank/DDBJ whole genome shotgun (WGS) entry which is preliminary data.</text>
</comment>
<keyword evidence="1" id="KW-0812">Transmembrane</keyword>
<name>A0ABQ8J233_DERPT</name>
<feature type="transmembrane region" description="Helical" evidence="1">
    <location>
        <begin position="74"/>
        <end position="98"/>
    </location>
</feature>
<sequence length="194" mass="23233">MSMLKSLKFYQIIRQTIPILIFTFWLLVCLRSFLPIIWIDKIIVHYDDEQQQQQQQNGQTDDDQLRLQRMKDSMLSLTIIFIIFTSIISIIGIIGLILDRITLTIMYSLYILMTLMFIIIQIWNDPFVWFDNNDGNNFLDTLIFLSILIITNLSIFLYIFLWYWHHHCNHHHSRQQQYLLSTAILDEKSSAIQD</sequence>
<dbReference type="EMBL" id="NJHN03000090">
    <property type="protein sequence ID" value="KAH9416577.1"/>
    <property type="molecule type" value="Genomic_DNA"/>
</dbReference>
<feature type="transmembrane region" description="Helical" evidence="1">
    <location>
        <begin position="20"/>
        <end position="39"/>
    </location>
</feature>
<keyword evidence="1" id="KW-1133">Transmembrane helix</keyword>
<protein>
    <submittedName>
        <fullName evidence="2">Uncharacterized protein</fullName>
    </submittedName>
</protein>
<proteinExistence type="predicted"/>
<gene>
    <name evidence="2" type="ORF">DERP_009940</name>
</gene>
<evidence type="ECO:0000313" key="3">
    <source>
        <dbReference type="Proteomes" id="UP000887458"/>
    </source>
</evidence>
<organism evidence="2 3">
    <name type="scientific">Dermatophagoides pteronyssinus</name>
    <name type="common">European house dust mite</name>
    <dbReference type="NCBI Taxonomy" id="6956"/>
    <lineage>
        <taxon>Eukaryota</taxon>
        <taxon>Metazoa</taxon>
        <taxon>Ecdysozoa</taxon>
        <taxon>Arthropoda</taxon>
        <taxon>Chelicerata</taxon>
        <taxon>Arachnida</taxon>
        <taxon>Acari</taxon>
        <taxon>Acariformes</taxon>
        <taxon>Sarcoptiformes</taxon>
        <taxon>Astigmata</taxon>
        <taxon>Psoroptidia</taxon>
        <taxon>Analgoidea</taxon>
        <taxon>Pyroglyphidae</taxon>
        <taxon>Dermatophagoidinae</taxon>
        <taxon>Dermatophagoides</taxon>
    </lineage>
</organism>